<dbReference type="InterPro" id="IPR008979">
    <property type="entry name" value="Galactose-bd-like_sf"/>
</dbReference>
<dbReference type="RefSeq" id="WP_150459596.1">
    <property type="nucleotide sequence ID" value="NZ_VYKK01000030.1"/>
</dbReference>
<feature type="transmembrane region" description="Helical" evidence="2">
    <location>
        <begin position="450"/>
        <end position="471"/>
    </location>
</feature>
<feature type="transmembrane region" description="Helical" evidence="2">
    <location>
        <begin position="984"/>
        <end position="1017"/>
    </location>
</feature>
<evidence type="ECO:0000256" key="1">
    <source>
        <dbReference type="SAM" id="MobiDB-lite"/>
    </source>
</evidence>
<feature type="domain" description="Protein O-mannosyl-transferase C-terminal four TM" evidence="4">
    <location>
        <begin position="1090"/>
        <end position="1270"/>
    </location>
</feature>
<dbReference type="SUPFAM" id="SSF49785">
    <property type="entry name" value="Galactose-binding domain-like"/>
    <property type="match status" value="1"/>
</dbReference>
<feature type="transmembrane region" description="Helical" evidence="2">
    <location>
        <begin position="587"/>
        <end position="607"/>
    </location>
</feature>
<feature type="compositionally biased region" description="Polar residues" evidence="1">
    <location>
        <begin position="198"/>
        <end position="213"/>
    </location>
</feature>
<feature type="transmembrane region" description="Helical" evidence="2">
    <location>
        <begin position="545"/>
        <end position="561"/>
    </location>
</feature>
<organism evidence="5 6">
    <name type="scientific">Paenibacillus spiritus</name>
    <dbReference type="NCBI Taxonomy" id="2496557"/>
    <lineage>
        <taxon>Bacteria</taxon>
        <taxon>Bacillati</taxon>
        <taxon>Bacillota</taxon>
        <taxon>Bacilli</taxon>
        <taxon>Bacillales</taxon>
        <taxon>Paenibacillaceae</taxon>
        <taxon>Paenibacillus</taxon>
    </lineage>
</organism>
<evidence type="ECO:0000259" key="3">
    <source>
        <dbReference type="Pfam" id="PF13231"/>
    </source>
</evidence>
<dbReference type="AlphaFoldDB" id="A0A5J5FWA2"/>
<evidence type="ECO:0000313" key="5">
    <source>
        <dbReference type="EMBL" id="KAA8997131.1"/>
    </source>
</evidence>
<feature type="transmembrane region" description="Helical" evidence="2">
    <location>
        <begin position="1228"/>
        <end position="1250"/>
    </location>
</feature>
<feature type="transmembrane region" description="Helical" evidence="2">
    <location>
        <begin position="515"/>
        <end position="533"/>
    </location>
</feature>
<feature type="transmembrane region" description="Helical" evidence="2">
    <location>
        <begin position="219"/>
        <end position="238"/>
    </location>
</feature>
<keyword evidence="2" id="KW-0472">Membrane</keyword>
<name>A0A5J5FWA2_9BACL</name>
<feature type="transmembrane region" description="Helical" evidence="2">
    <location>
        <begin position="1054"/>
        <end position="1075"/>
    </location>
</feature>
<feature type="transmembrane region" description="Helical" evidence="2">
    <location>
        <begin position="567"/>
        <end position="582"/>
    </location>
</feature>
<feature type="domain" description="Glycosyltransferase RgtA/B/C/D-like" evidence="3">
    <location>
        <begin position="876"/>
        <end position="1014"/>
    </location>
</feature>
<feature type="transmembrane region" description="Helical" evidence="2">
    <location>
        <begin position="690"/>
        <end position="709"/>
    </location>
</feature>
<reference evidence="5 6" key="1">
    <citation type="submission" date="2019-09" db="EMBL/GenBank/DDBJ databases">
        <title>Bacillus ochoae sp. nov., Paenibacillus whitsoniae sp. nov., Paenibacillus spiritus sp. nov. Isolated from the Mars Exploration Rover during spacecraft assembly.</title>
        <authorList>
            <person name="Seuylemezian A."/>
            <person name="Vaishampayan P."/>
        </authorList>
    </citation>
    <scope>NUCLEOTIDE SEQUENCE [LARGE SCALE GENOMIC DNA]</scope>
    <source>
        <strain evidence="5 6">MER_111</strain>
    </source>
</reference>
<sequence length="1272" mass="140872">MLKVRRIAAAVLTVWLVALLAVPGGIGHAAGNMLNNSGFEELDGNAPAGWTRDAWVPDEAAGTIAVESEEVHSGRNAAVIENVQQNHAKWLQTVAVKPDSLYRISGWIKVVSAGAEGFGANIVVAGLGSGYPALSDTGGQWEKLEFVGRTGGDQKEISIGPALGGYGSLNTGKAYFDDISIEELSEAPAGASVISLDGDQTSAPKEESGNTGDVSPKSVLLFSALFTVFFVLMYRSAMRSRRLLDRPEKTVRFWFILTLAAAFVLRLWLGWTQQGYLNDMKTFMYWGQRVADLGPGRFYEEGVFADYPPGYLYILYLLHEIKLGLGLAAGSSGEMLLFKLPAIVADLITGVLLYRFVCKKWGSGLALALAALYLFNPAVLTDSAVWGQADSFFVLFLLLSIMAVADKRLAVAALWFAIATAVKPQALIFTPVLLFAFYHHRAWKELLKGALYGLAALAAIALPFFWGNGGIKGIIDLYSSTLSSYPYSTVNAFNLYTLIAPSWAPIDRTWLGIPFRIWGSIFIVVTVLLAGLFSFRKNRQDLSKSYYIAMLMIVVMFVLGTKMHERYMFPALILSLFAYAASRDRRLLLLFFGFSLTQYINVRYVLIFLNASQTPGSDGIVLLTSIANLGLLLYMLYVGWDIYFRGRVLPLPGPRSEEEQRRSQIALAEELRPLAGSAVSRGARMGRKDWIWMGAITVLYGALALTNLGSDRSPQTVWEPQTGSSVVVDLGSSQQLEKAKTFGGVGTGAFKLEFSETGDNWSGPVIVNEEVGNVFIWKEQVLNTSARYVRITATSPGFFLHEMAFYAPGTSEPLPVASAVDAGSPAKKGTGAMLFDEQSKVPAHMGYMNSSYFDEIYHARTAYEYMHGIVPYENTHPPLGKLLIAAGMEVFGVTPFGWRIVGTLFGIAMLPTLYVMALRLFGRTRYAALAAGLFALDFMHFTQTRISTIDVYGVFFIILMFYFMQRYVAMDFYRVPLRKTLWPLFWSGLFFGIGVASKWIVLYGGAGLAVMLFIALYDRYRQYRAARGVLERGSGDQELAAACRSASAVFWRNTVLTLGSCVAFFVLIPAAIYSLSFIPVLSVTGQGYTFSGLIEAQKNMYDYHSQLTATHPFASQWWQWPFMKRPVWFFSGGDGLPAGKVSSIVTMGNPVIWWTGIFALLAALWMTIKRGEKKLYVLWIGFFSQFIPWMLVPRQTFLYHYFAMVPFLILALVYMLKLADGRLAPKRANALLGIYAAAAAVLFVMFYPVLSGMQVTKDYVDIMLRWFPTWVF</sequence>
<feature type="transmembrane region" description="Helical" evidence="2">
    <location>
        <begin position="946"/>
        <end position="964"/>
    </location>
</feature>
<proteinExistence type="predicted"/>
<feature type="transmembrane region" description="Helical" evidence="2">
    <location>
        <begin position="250"/>
        <end position="271"/>
    </location>
</feature>
<dbReference type="Gene3D" id="2.60.120.260">
    <property type="entry name" value="Galactose-binding domain-like"/>
    <property type="match status" value="2"/>
</dbReference>
<feature type="transmembrane region" description="Helical" evidence="2">
    <location>
        <begin position="336"/>
        <end position="354"/>
    </location>
</feature>
<keyword evidence="5" id="KW-0808">Transferase</keyword>
<feature type="transmembrane region" description="Helical" evidence="2">
    <location>
        <begin position="896"/>
        <end position="917"/>
    </location>
</feature>
<evidence type="ECO:0000256" key="2">
    <source>
        <dbReference type="SAM" id="Phobius"/>
    </source>
</evidence>
<evidence type="ECO:0000313" key="6">
    <source>
        <dbReference type="Proteomes" id="UP000367750"/>
    </source>
</evidence>
<dbReference type="OrthoDB" id="9776737at2"/>
<feature type="transmembrane region" description="Helical" evidence="2">
    <location>
        <begin position="483"/>
        <end position="503"/>
    </location>
</feature>
<keyword evidence="2" id="KW-0812">Transmembrane</keyword>
<dbReference type="EMBL" id="VYKK01000030">
    <property type="protein sequence ID" value="KAA8997131.1"/>
    <property type="molecule type" value="Genomic_DNA"/>
</dbReference>
<dbReference type="Proteomes" id="UP000367750">
    <property type="component" value="Unassembled WGS sequence"/>
</dbReference>
<evidence type="ECO:0000259" key="4">
    <source>
        <dbReference type="Pfam" id="PF16192"/>
    </source>
</evidence>
<gene>
    <name evidence="5" type="ORF">F4V43_17695</name>
</gene>
<comment type="caution">
    <text evidence="5">The sequence shown here is derived from an EMBL/GenBank/DDBJ whole genome shotgun (WGS) entry which is preliminary data.</text>
</comment>
<feature type="transmembrane region" description="Helical" evidence="2">
    <location>
        <begin position="385"/>
        <end position="405"/>
    </location>
</feature>
<feature type="transmembrane region" description="Helical" evidence="2">
    <location>
        <begin position="1151"/>
        <end position="1168"/>
    </location>
</feature>
<dbReference type="Pfam" id="PF16192">
    <property type="entry name" value="PMT_4TMC"/>
    <property type="match status" value="1"/>
</dbReference>
<feature type="transmembrane region" description="Helical" evidence="2">
    <location>
        <begin position="1175"/>
        <end position="1192"/>
    </location>
</feature>
<keyword evidence="2" id="KW-1133">Transmembrane helix</keyword>
<feature type="transmembrane region" description="Helical" evidence="2">
    <location>
        <begin position="619"/>
        <end position="640"/>
    </location>
</feature>
<dbReference type="GO" id="GO:0016740">
    <property type="term" value="F:transferase activity"/>
    <property type="evidence" value="ECO:0007669"/>
    <property type="project" value="UniProtKB-KW"/>
</dbReference>
<protein>
    <submittedName>
        <fullName evidence="5">Phospholipid carrier-dependent glycosyltransferase</fullName>
    </submittedName>
</protein>
<dbReference type="InterPro" id="IPR027005">
    <property type="entry name" value="PMT-like"/>
</dbReference>
<dbReference type="PANTHER" id="PTHR10050">
    <property type="entry name" value="DOLICHYL-PHOSPHATE-MANNOSE--PROTEIN MANNOSYLTRANSFERASE"/>
    <property type="match status" value="1"/>
</dbReference>
<dbReference type="InterPro" id="IPR038731">
    <property type="entry name" value="RgtA/B/C-like"/>
</dbReference>
<dbReference type="Pfam" id="PF13231">
    <property type="entry name" value="PMT_2"/>
    <property type="match status" value="1"/>
</dbReference>
<feature type="transmembrane region" description="Helical" evidence="2">
    <location>
        <begin position="1198"/>
        <end position="1216"/>
    </location>
</feature>
<keyword evidence="6" id="KW-1185">Reference proteome</keyword>
<feature type="region of interest" description="Disordered" evidence="1">
    <location>
        <begin position="195"/>
        <end position="214"/>
    </location>
</feature>
<accession>A0A5J5FWA2</accession>
<feature type="transmembrane region" description="Helical" evidence="2">
    <location>
        <begin position="412"/>
        <end position="438"/>
    </location>
</feature>
<dbReference type="InterPro" id="IPR032421">
    <property type="entry name" value="PMT_4TMC"/>
</dbReference>
<feature type="transmembrane region" description="Helical" evidence="2">
    <location>
        <begin position="361"/>
        <end position="379"/>
    </location>
</feature>